<dbReference type="PROSITE" id="PS00600">
    <property type="entry name" value="AA_TRANSFER_CLASS_3"/>
    <property type="match status" value="1"/>
</dbReference>
<dbReference type="InterPro" id="IPR005814">
    <property type="entry name" value="Aminotrans_3"/>
</dbReference>
<dbReference type="PANTHER" id="PTHR43094:SF1">
    <property type="entry name" value="AMINOTRANSFERASE CLASS-III"/>
    <property type="match status" value="1"/>
</dbReference>
<dbReference type="InterPro" id="IPR049704">
    <property type="entry name" value="Aminotrans_3_PPA_site"/>
</dbReference>
<dbReference type="SUPFAM" id="SSF53383">
    <property type="entry name" value="PLP-dependent transferases"/>
    <property type="match status" value="1"/>
</dbReference>
<dbReference type="GO" id="GO:0008483">
    <property type="term" value="F:transaminase activity"/>
    <property type="evidence" value="ECO:0007669"/>
    <property type="project" value="InterPro"/>
</dbReference>
<dbReference type="AlphaFoldDB" id="A0A6J6DFL4"/>
<keyword evidence="2" id="KW-0663">Pyridoxal phosphate</keyword>
<evidence type="ECO:0000256" key="2">
    <source>
        <dbReference type="ARBA" id="ARBA00022898"/>
    </source>
</evidence>
<evidence type="ECO:0000256" key="1">
    <source>
        <dbReference type="ARBA" id="ARBA00008954"/>
    </source>
</evidence>
<dbReference type="InterPro" id="IPR015421">
    <property type="entry name" value="PyrdxlP-dep_Trfase_major"/>
</dbReference>
<protein>
    <submittedName>
        <fullName evidence="3">Unannotated protein</fullName>
    </submittedName>
</protein>
<dbReference type="Gene3D" id="3.40.640.10">
    <property type="entry name" value="Type I PLP-dependent aspartate aminotransferase-like (Major domain)"/>
    <property type="match status" value="1"/>
</dbReference>
<name>A0A6J6DFL4_9ZZZZ</name>
<organism evidence="3">
    <name type="scientific">freshwater metagenome</name>
    <dbReference type="NCBI Taxonomy" id="449393"/>
    <lineage>
        <taxon>unclassified sequences</taxon>
        <taxon>metagenomes</taxon>
        <taxon>ecological metagenomes</taxon>
    </lineage>
</organism>
<accession>A0A6J6DFL4</accession>
<dbReference type="Gene3D" id="3.90.1150.10">
    <property type="entry name" value="Aspartate Aminotransferase, domain 1"/>
    <property type="match status" value="1"/>
</dbReference>
<dbReference type="InterPro" id="IPR015422">
    <property type="entry name" value="PyrdxlP-dep_Trfase_small"/>
</dbReference>
<dbReference type="EMBL" id="CAEZSR010000061">
    <property type="protein sequence ID" value="CAB4561489.1"/>
    <property type="molecule type" value="Genomic_DNA"/>
</dbReference>
<dbReference type="GO" id="GO:0030170">
    <property type="term" value="F:pyridoxal phosphate binding"/>
    <property type="evidence" value="ECO:0007669"/>
    <property type="project" value="InterPro"/>
</dbReference>
<reference evidence="3" key="1">
    <citation type="submission" date="2020-05" db="EMBL/GenBank/DDBJ databases">
        <authorList>
            <person name="Chiriac C."/>
            <person name="Salcher M."/>
            <person name="Ghai R."/>
            <person name="Kavagutti S V."/>
        </authorList>
    </citation>
    <scope>NUCLEOTIDE SEQUENCE</scope>
</reference>
<dbReference type="InterPro" id="IPR015424">
    <property type="entry name" value="PyrdxlP-dep_Trfase"/>
</dbReference>
<sequence length="408" mass="43785">MSDTRDPSRYAFLPGAPASPTIVGGQGCFLHTADGRRILDGAAGAIVGNIGWGRAEVADAARDAMAAGGYVVPLWPTPWRLELRDALVDRWLPEGFGHVFFTSGGSESTDSALRLARAYQVSKGRPDRWKVIGRHPSYHGMTLGTMAAASHTGRQAGYEPLLLPFPKVPWDDPEQVLKVVEQQDPATIAGFIAEPMTGAAGACLTAGDEYWRVVSQVCREHDILLIADEVMTGYGRTGTTWGHQHFPFHPDVIVGGKGLGGGYVPMGAVAARDEVAEALRGSGFMYFTFTGNDASCAASLKVLEILEREQLVERSRTMGELLGQRLREALDGQPAVRDIRGRGLFFGVEIDVSRDAVVMAALERDLWVYPAGSGPVANAVIVAPPFVVTEAEIDQLVGTLRESLDAVT</sequence>
<gene>
    <name evidence="3" type="ORF">UFOPK1493_01815</name>
</gene>
<dbReference type="PANTHER" id="PTHR43094">
    <property type="entry name" value="AMINOTRANSFERASE"/>
    <property type="match status" value="1"/>
</dbReference>
<comment type="similarity">
    <text evidence="1">Belongs to the class-III pyridoxal-phosphate-dependent aminotransferase family.</text>
</comment>
<proteinExistence type="inferred from homology"/>
<evidence type="ECO:0000313" key="3">
    <source>
        <dbReference type="EMBL" id="CAB4561489.1"/>
    </source>
</evidence>
<dbReference type="Pfam" id="PF00202">
    <property type="entry name" value="Aminotran_3"/>
    <property type="match status" value="1"/>
</dbReference>
<dbReference type="CDD" id="cd00610">
    <property type="entry name" value="OAT_like"/>
    <property type="match status" value="1"/>
</dbReference>
<dbReference type="PIRSF" id="PIRSF000521">
    <property type="entry name" value="Transaminase_4ab_Lys_Orn"/>
    <property type="match status" value="1"/>
</dbReference>
<dbReference type="PROSITE" id="PS51257">
    <property type="entry name" value="PROKAR_LIPOPROTEIN"/>
    <property type="match status" value="1"/>
</dbReference>